<reference evidence="1 2" key="1">
    <citation type="journal article" date="2015" name="Genome Biol. Evol.">
        <title>Phylogenomic analyses indicate that early fungi evolved digesting cell walls of algal ancestors of land plants.</title>
        <authorList>
            <person name="Chang Y."/>
            <person name="Wang S."/>
            <person name="Sekimoto S."/>
            <person name="Aerts A.L."/>
            <person name="Choi C."/>
            <person name="Clum A."/>
            <person name="LaButti K.M."/>
            <person name="Lindquist E.A."/>
            <person name="Yee Ngan C."/>
            <person name="Ohm R.A."/>
            <person name="Salamov A.A."/>
            <person name="Grigoriev I.V."/>
            <person name="Spatafora J.W."/>
            <person name="Berbee M.L."/>
        </authorList>
    </citation>
    <scope>NUCLEOTIDE SEQUENCE [LARGE SCALE GENOMIC DNA]</scope>
    <source>
        <strain evidence="1 2">NRRL 28638</strain>
    </source>
</reference>
<protein>
    <submittedName>
        <fullName evidence="1">Uncharacterized protein</fullName>
    </submittedName>
</protein>
<dbReference type="EMBL" id="KQ964419">
    <property type="protein sequence ID" value="KXN74845.1"/>
    <property type="molecule type" value="Genomic_DNA"/>
</dbReference>
<keyword evidence="2" id="KW-1185">Reference proteome</keyword>
<proteinExistence type="predicted"/>
<dbReference type="Proteomes" id="UP000070444">
    <property type="component" value="Unassembled WGS sequence"/>
</dbReference>
<evidence type="ECO:0000313" key="2">
    <source>
        <dbReference type="Proteomes" id="UP000070444"/>
    </source>
</evidence>
<sequence length="63" mass="7042">MKSTLQLPNLPNEKNEQKAINLKTGSNGPIREVWANPDIDNTNNIITFDKTNCSNTIYSNGSY</sequence>
<evidence type="ECO:0000313" key="1">
    <source>
        <dbReference type="EMBL" id="KXN74845.1"/>
    </source>
</evidence>
<dbReference type="AlphaFoldDB" id="A0A137PIN4"/>
<name>A0A137PIN4_CONC2</name>
<accession>A0A137PIN4</accession>
<organism evidence="1 2">
    <name type="scientific">Conidiobolus coronatus (strain ATCC 28846 / CBS 209.66 / NRRL 28638)</name>
    <name type="common">Delacroixia coronata</name>
    <dbReference type="NCBI Taxonomy" id="796925"/>
    <lineage>
        <taxon>Eukaryota</taxon>
        <taxon>Fungi</taxon>
        <taxon>Fungi incertae sedis</taxon>
        <taxon>Zoopagomycota</taxon>
        <taxon>Entomophthoromycotina</taxon>
        <taxon>Entomophthoromycetes</taxon>
        <taxon>Entomophthorales</taxon>
        <taxon>Ancylistaceae</taxon>
        <taxon>Conidiobolus</taxon>
    </lineage>
</organism>
<gene>
    <name evidence="1" type="ORF">CONCODRAFT_1910</name>
</gene>